<dbReference type="OrthoDB" id="3267800at2759"/>
<proteinExistence type="predicted"/>
<evidence type="ECO:0000313" key="4">
    <source>
        <dbReference type="Proteomes" id="UP000242287"/>
    </source>
</evidence>
<feature type="region of interest" description="Disordered" evidence="2">
    <location>
        <begin position="1"/>
        <end position="24"/>
    </location>
</feature>
<keyword evidence="1" id="KW-0175">Coiled coil</keyword>
<dbReference type="EMBL" id="KZ301975">
    <property type="protein sequence ID" value="PFH53164.1"/>
    <property type="molecule type" value="Genomic_DNA"/>
</dbReference>
<name>A0A2A9NUX0_9AGAR</name>
<reference evidence="3 4" key="1">
    <citation type="submission" date="2014-02" db="EMBL/GenBank/DDBJ databases">
        <title>Transposable element dynamics among asymbiotic and ectomycorrhizal Amanita fungi.</title>
        <authorList>
            <consortium name="DOE Joint Genome Institute"/>
            <person name="Hess J."/>
            <person name="Skrede I."/>
            <person name="Wolfe B."/>
            <person name="LaButti K."/>
            <person name="Ohm R.A."/>
            <person name="Grigoriev I.V."/>
            <person name="Pringle A."/>
        </authorList>
    </citation>
    <scope>NUCLEOTIDE SEQUENCE [LARGE SCALE GENOMIC DNA]</scope>
    <source>
        <strain evidence="3 4">SKay4041</strain>
    </source>
</reference>
<feature type="coiled-coil region" evidence="1">
    <location>
        <begin position="251"/>
        <end position="281"/>
    </location>
</feature>
<feature type="region of interest" description="Disordered" evidence="2">
    <location>
        <begin position="58"/>
        <end position="116"/>
    </location>
</feature>
<feature type="compositionally biased region" description="Basic and acidic residues" evidence="2">
    <location>
        <begin position="90"/>
        <end position="105"/>
    </location>
</feature>
<keyword evidence="4" id="KW-1185">Reference proteome</keyword>
<gene>
    <name evidence="3" type="ORF">AMATHDRAFT_1583</name>
</gene>
<sequence length="313" mass="34957">MLQTPASGQSVYFDASSTLQSPYKTKDQVSAMPYNNGDVVPLNQSHELLGWLPTAEREEDIHQRQQANSLDVNKEPSPSSHRFSPLLSDKINEEPRQSGGKESRRSASTHRPGSIFSKSILIGHEGQLVDGSTFIHGAGTTGPAATVGKNTELSRRASMAETSLTPKQKLRILKHELKGGKRLSRIIKKEGKVEKKALEVAIHELAELQDLQEVSVKYEAKAHTAHAKMLASVRRNESEYLAAKTRYDTAVAQLHADAEVLERVREHAREATEQVQVKAREVDGLRSIYSVDEREREQKLVELTGRKSHLFWK</sequence>
<evidence type="ECO:0000256" key="1">
    <source>
        <dbReference type="SAM" id="Coils"/>
    </source>
</evidence>
<evidence type="ECO:0000313" key="3">
    <source>
        <dbReference type="EMBL" id="PFH53164.1"/>
    </source>
</evidence>
<feature type="compositionally biased region" description="Polar residues" evidence="2">
    <location>
        <begin position="1"/>
        <end position="23"/>
    </location>
</feature>
<accession>A0A2A9NUX0</accession>
<organism evidence="3 4">
    <name type="scientific">Amanita thiersii Skay4041</name>
    <dbReference type="NCBI Taxonomy" id="703135"/>
    <lineage>
        <taxon>Eukaryota</taxon>
        <taxon>Fungi</taxon>
        <taxon>Dikarya</taxon>
        <taxon>Basidiomycota</taxon>
        <taxon>Agaricomycotina</taxon>
        <taxon>Agaricomycetes</taxon>
        <taxon>Agaricomycetidae</taxon>
        <taxon>Agaricales</taxon>
        <taxon>Pluteineae</taxon>
        <taxon>Amanitaceae</taxon>
        <taxon>Amanita</taxon>
    </lineage>
</organism>
<feature type="compositionally biased region" description="Polar residues" evidence="2">
    <location>
        <begin position="64"/>
        <end position="82"/>
    </location>
</feature>
<dbReference type="AlphaFoldDB" id="A0A2A9NUX0"/>
<dbReference type="Proteomes" id="UP000242287">
    <property type="component" value="Unassembled WGS sequence"/>
</dbReference>
<evidence type="ECO:0000256" key="2">
    <source>
        <dbReference type="SAM" id="MobiDB-lite"/>
    </source>
</evidence>
<protein>
    <submittedName>
        <fullName evidence="3">Uncharacterized protein</fullName>
    </submittedName>
</protein>